<keyword evidence="5" id="KW-1185">Reference proteome</keyword>
<gene>
    <name evidence="3" type="ORF">B5J93_05860</name>
    <name evidence="4" type="ORF">NCTC11012_00634</name>
</gene>
<keyword evidence="2" id="KW-1133">Transmembrane helix</keyword>
<protein>
    <submittedName>
        <fullName evidence="4">Predicted membrane protein</fullName>
    </submittedName>
</protein>
<reference evidence="4 6" key="2">
    <citation type="submission" date="2018-06" db="EMBL/GenBank/DDBJ databases">
        <authorList>
            <consortium name="Pathogen Informatics"/>
            <person name="Doyle S."/>
        </authorList>
    </citation>
    <scope>NUCLEOTIDE SEQUENCE [LARGE SCALE GENOMIC DNA]</scope>
    <source>
        <strain evidence="4 6">NCTC11012</strain>
    </source>
</reference>
<name>A0A378QND6_9GAMM</name>
<dbReference type="AlphaFoldDB" id="A0A378QND6"/>
<accession>A0A378QND6</accession>
<evidence type="ECO:0000313" key="4">
    <source>
        <dbReference type="EMBL" id="STZ02409.1"/>
    </source>
</evidence>
<organism evidence="4 6">
    <name type="scientific">Moraxella equi</name>
    <dbReference type="NCBI Taxonomy" id="60442"/>
    <lineage>
        <taxon>Bacteria</taxon>
        <taxon>Pseudomonadati</taxon>
        <taxon>Pseudomonadota</taxon>
        <taxon>Gammaproteobacteria</taxon>
        <taxon>Moraxellales</taxon>
        <taxon>Moraxellaceae</taxon>
        <taxon>Moraxella</taxon>
    </lineage>
</organism>
<keyword evidence="2" id="KW-0812">Transmembrane</keyword>
<feature type="transmembrane region" description="Helical" evidence="2">
    <location>
        <begin position="32"/>
        <end position="50"/>
    </location>
</feature>
<evidence type="ECO:0000256" key="1">
    <source>
        <dbReference type="SAM" id="MobiDB-lite"/>
    </source>
</evidence>
<dbReference type="Pfam" id="PF06196">
    <property type="entry name" value="DUF997"/>
    <property type="match status" value="1"/>
</dbReference>
<proteinExistence type="predicted"/>
<evidence type="ECO:0000313" key="5">
    <source>
        <dbReference type="Proteomes" id="UP000190777"/>
    </source>
</evidence>
<dbReference type="Proteomes" id="UP000254618">
    <property type="component" value="Unassembled WGS sequence"/>
</dbReference>
<feature type="compositionally biased region" description="Pro residues" evidence="1">
    <location>
        <begin position="7"/>
        <end position="20"/>
    </location>
</feature>
<evidence type="ECO:0000313" key="6">
    <source>
        <dbReference type="Proteomes" id="UP000254618"/>
    </source>
</evidence>
<dbReference type="PANTHER" id="PTHR39174:SF1">
    <property type="entry name" value="INNER MEMBRANE PROTEIN"/>
    <property type="match status" value="1"/>
</dbReference>
<reference evidence="3 5" key="1">
    <citation type="submission" date="2017-03" db="EMBL/GenBank/DDBJ databases">
        <title>Draft genome sequence of Moraxella equi CCUG 4950T type strain.</title>
        <authorList>
            <person name="Salva-Serra F."/>
            <person name="Engstrom-Jakobsson H."/>
            <person name="Thorell K."/>
            <person name="Jaen-Luchoro D."/>
            <person name="Gonzales-Siles L."/>
            <person name="Karlsson R."/>
            <person name="Yazdan S."/>
            <person name="Boulund F."/>
            <person name="Johnning A."/>
            <person name="Engstrand L."/>
            <person name="Kristiansson E."/>
            <person name="Moore E."/>
        </authorList>
    </citation>
    <scope>NUCLEOTIDE SEQUENCE [LARGE SCALE GENOMIC DNA]</scope>
    <source>
        <strain evidence="3 5">CCUG 4950</strain>
    </source>
</reference>
<sequence>MSDTPPQTNPPTPNQLPKPAPLTHQLNREAKWSLYLTLLYMAGWVIFAYFMPAGTGLLGLPLWFELSCVFLPLIFILISMAVLKAVYQEVDLDGELSNELNHNAKQGGNA</sequence>
<feature type="transmembrane region" description="Helical" evidence="2">
    <location>
        <begin position="62"/>
        <end position="83"/>
    </location>
</feature>
<dbReference type="EMBL" id="MXAP01000054">
    <property type="protein sequence ID" value="OPH38575.1"/>
    <property type="molecule type" value="Genomic_DNA"/>
</dbReference>
<dbReference type="EMBL" id="UGQF01000001">
    <property type="protein sequence ID" value="STZ02409.1"/>
    <property type="molecule type" value="Genomic_DNA"/>
</dbReference>
<dbReference type="InterPro" id="IPR010398">
    <property type="entry name" value="DUF997"/>
</dbReference>
<keyword evidence="2" id="KW-0472">Membrane</keyword>
<evidence type="ECO:0000256" key="2">
    <source>
        <dbReference type="SAM" id="Phobius"/>
    </source>
</evidence>
<feature type="region of interest" description="Disordered" evidence="1">
    <location>
        <begin position="1"/>
        <end position="21"/>
    </location>
</feature>
<dbReference type="PANTHER" id="PTHR39174">
    <property type="entry name" value="INNER MEMBRANE PROTEIN-RELATED"/>
    <property type="match status" value="1"/>
</dbReference>
<dbReference type="Proteomes" id="UP000190777">
    <property type="component" value="Unassembled WGS sequence"/>
</dbReference>
<dbReference type="RefSeq" id="WP_079325438.1">
    <property type="nucleotide sequence ID" value="NZ_MXAP01000054.1"/>
</dbReference>
<evidence type="ECO:0000313" key="3">
    <source>
        <dbReference type="EMBL" id="OPH38575.1"/>
    </source>
</evidence>